<organism evidence="2">
    <name type="scientific">Mesocestoides corti</name>
    <name type="common">Flatworm</name>
    <dbReference type="NCBI Taxonomy" id="53468"/>
    <lineage>
        <taxon>Eukaryota</taxon>
        <taxon>Metazoa</taxon>
        <taxon>Spiralia</taxon>
        <taxon>Lophotrochozoa</taxon>
        <taxon>Platyhelminthes</taxon>
        <taxon>Cestoda</taxon>
        <taxon>Eucestoda</taxon>
        <taxon>Cyclophyllidea</taxon>
        <taxon>Mesocestoididae</taxon>
        <taxon>Mesocestoides</taxon>
    </lineage>
</organism>
<dbReference type="AlphaFoldDB" id="A0A5K3FWK0"/>
<accession>A0A5K3FWK0</accession>
<evidence type="ECO:0000313" key="2">
    <source>
        <dbReference type="WBParaSite" id="MCU_011236-RA"/>
    </source>
</evidence>
<dbReference type="WBParaSite" id="MCU_011236-RA">
    <property type="protein sequence ID" value="MCU_011236-RA"/>
    <property type="gene ID" value="MCU_011236"/>
</dbReference>
<reference evidence="2" key="1">
    <citation type="submission" date="2019-11" db="UniProtKB">
        <authorList>
            <consortium name="WormBaseParasite"/>
        </authorList>
    </citation>
    <scope>IDENTIFICATION</scope>
</reference>
<sequence>MVNFVAKTSLPNVGPRPIVTGSHPSESDTKTIKGLLESSGACIRELSDTIPEQPPTPNTGLYLKSLLHGALSWHLSLFNFYDRILQQLLNHRPDDAPDSG</sequence>
<proteinExistence type="predicted"/>
<protein>
    <submittedName>
        <fullName evidence="2">Uncharacterized protein</fullName>
    </submittedName>
</protein>
<feature type="region of interest" description="Disordered" evidence="1">
    <location>
        <begin position="1"/>
        <end position="30"/>
    </location>
</feature>
<evidence type="ECO:0000256" key="1">
    <source>
        <dbReference type="SAM" id="MobiDB-lite"/>
    </source>
</evidence>
<name>A0A5K3FWK0_MESCO</name>